<comment type="subcellular location">
    <subcellularLocation>
        <location evidence="1 5">Cytoplasm</location>
    </subcellularLocation>
</comment>
<comment type="caution">
    <text evidence="9">The sequence shown here is derived from an EMBL/GenBank/DDBJ whole genome shotgun (WGS) entry which is preliminary data.</text>
</comment>
<comment type="function">
    <text evidence="5">Modulates RecA activity.</text>
</comment>
<dbReference type="RefSeq" id="WP_132584055.1">
    <property type="nucleotide sequence ID" value="NZ_SMAJ01000013.1"/>
</dbReference>
<dbReference type="NCBIfam" id="NF001055">
    <property type="entry name" value="PRK00117.2-5"/>
    <property type="match status" value="1"/>
</dbReference>
<keyword evidence="10" id="KW-1185">Reference proteome</keyword>
<dbReference type="HAMAP" id="MF_01114">
    <property type="entry name" value="RecX"/>
    <property type="match status" value="1"/>
</dbReference>
<feature type="domain" description="RecX second three-helical" evidence="7">
    <location>
        <begin position="73"/>
        <end position="110"/>
    </location>
</feature>
<sequence length="171" mass="19538">MPDVIDKDEAFEQLASPQGKKKPGPSLKARAVGFLSRREHSRVELERKLAPHVDDPAELKRVLDDLEREQWLSDARFAQGLAHRKAPLQGTARIMQELRQHGLADEQLEQLRAELQSTEVQRARQVWQKKFSQPPGDVKEYARQFRFLASRGFSANCLRQILGDPDNDAGF</sequence>
<evidence type="ECO:0000256" key="3">
    <source>
        <dbReference type="ARBA" id="ARBA00018111"/>
    </source>
</evidence>
<evidence type="ECO:0000259" key="8">
    <source>
        <dbReference type="Pfam" id="PF21981"/>
    </source>
</evidence>
<dbReference type="InterPro" id="IPR003783">
    <property type="entry name" value="Regulatory_RecX"/>
</dbReference>
<organism evidence="9 10">
    <name type="scientific">Paralcaligenes ureilyticus</name>
    <dbReference type="NCBI Taxonomy" id="627131"/>
    <lineage>
        <taxon>Bacteria</taxon>
        <taxon>Pseudomonadati</taxon>
        <taxon>Pseudomonadota</taxon>
        <taxon>Betaproteobacteria</taxon>
        <taxon>Burkholderiales</taxon>
        <taxon>Alcaligenaceae</taxon>
        <taxon>Paralcaligenes</taxon>
    </lineage>
</organism>
<dbReference type="InterPro" id="IPR053924">
    <property type="entry name" value="RecX_HTH_2nd"/>
</dbReference>
<feature type="region of interest" description="Disordered" evidence="6">
    <location>
        <begin position="1"/>
        <end position="28"/>
    </location>
</feature>
<dbReference type="AlphaFoldDB" id="A0A4R3LWF0"/>
<evidence type="ECO:0000256" key="6">
    <source>
        <dbReference type="SAM" id="MobiDB-lite"/>
    </source>
</evidence>
<dbReference type="Gene3D" id="1.10.10.10">
    <property type="entry name" value="Winged helix-like DNA-binding domain superfamily/Winged helix DNA-binding domain"/>
    <property type="match status" value="3"/>
</dbReference>
<dbReference type="PANTHER" id="PTHR33602">
    <property type="entry name" value="REGULATORY PROTEIN RECX FAMILY PROTEIN"/>
    <property type="match status" value="1"/>
</dbReference>
<evidence type="ECO:0000256" key="5">
    <source>
        <dbReference type="HAMAP-Rule" id="MF_01114"/>
    </source>
</evidence>
<evidence type="ECO:0000259" key="7">
    <source>
        <dbReference type="Pfam" id="PF02631"/>
    </source>
</evidence>
<gene>
    <name evidence="5" type="primary">recX</name>
    <name evidence="9" type="ORF">EDC26_11347</name>
</gene>
<feature type="compositionally biased region" description="Basic and acidic residues" evidence="6">
    <location>
        <begin position="1"/>
        <end position="10"/>
    </location>
</feature>
<dbReference type="PANTHER" id="PTHR33602:SF1">
    <property type="entry name" value="REGULATORY PROTEIN RECX FAMILY PROTEIN"/>
    <property type="match status" value="1"/>
</dbReference>
<reference evidence="9 10" key="1">
    <citation type="submission" date="2019-03" db="EMBL/GenBank/DDBJ databases">
        <title>Genomic Encyclopedia of Type Strains, Phase IV (KMG-IV): sequencing the most valuable type-strain genomes for metagenomic binning, comparative biology and taxonomic classification.</title>
        <authorList>
            <person name="Goeker M."/>
        </authorList>
    </citation>
    <scope>NUCLEOTIDE SEQUENCE [LARGE SCALE GENOMIC DNA]</scope>
    <source>
        <strain evidence="9 10">DSM 24591</strain>
    </source>
</reference>
<keyword evidence="4 5" id="KW-0963">Cytoplasm</keyword>
<dbReference type="OrthoDB" id="5295441at2"/>
<accession>A0A4R3LWF0</accession>
<dbReference type="EMBL" id="SMAJ01000013">
    <property type="protein sequence ID" value="TCT04069.1"/>
    <property type="molecule type" value="Genomic_DNA"/>
</dbReference>
<dbReference type="GO" id="GO:0005737">
    <property type="term" value="C:cytoplasm"/>
    <property type="evidence" value="ECO:0007669"/>
    <property type="project" value="UniProtKB-SubCell"/>
</dbReference>
<dbReference type="Pfam" id="PF21981">
    <property type="entry name" value="RecX_HTH3"/>
    <property type="match status" value="1"/>
</dbReference>
<dbReference type="GO" id="GO:0006282">
    <property type="term" value="P:regulation of DNA repair"/>
    <property type="evidence" value="ECO:0007669"/>
    <property type="project" value="UniProtKB-UniRule"/>
</dbReference>
<evidence type="ECO:0000256" key="4">
    <source>
        <dbReference type="ARBA" id="ARBA00022490"/>
    </source>
</evidence>
<evidence type="ECO:0000256" key="2">
    <source>
        <dbReference type="ARBA" id="ARBA00009695"/>
    </source>
</evidence>
<comment type="similarity">
    <text evidence="2 5">Belongs to the RecX family.</text>
</comment>
<evidence type="ECO:0000313" key="10">
    <source>
        <dbReference type="Proteomes" id="UP000295525"/>
    </source>
</evidence>
<evidence type="ECO:0000313" key="9">
    <source>
        <dbReference type="EMBL" id="TCT04069.1"/>
    </source>
</evidence>
<proteinExistence type="inferred from homology"/>
<evidence type="ECO:0000256" key="1">
    <source>
        <dbReference type="ARBA" id="ARBA00004496"/>
    </source>
</evidence>
<dbReference type="Pfam" id="PF02631">
    <property type="entry name" value="RecX_HTH2"/>
    <property type="match status" value="1"/>
</dbReference>
<name>A0A4R3LWF0_9BURK</name>
<dbReference type="InterPro" id="IPR036388">
    <property type="entry name" value="WH-like_DNA-bd_sf"/>
</dbReference>
<dbReference type="Proteomes" id="UP000295525">
    <property type="component" value="Unassembled WGS sequence"/>
</dbReference>
<dbReference type="InterPro" id="IPR053925">
    <property type="entry name" value="RecX_HTH_3rd"/>
</dbReference>
<feature type="domain" description="RecX third three-helical" evidence="8">
    <location>
        <begin position="119"/>
        <end position="160"/>
    </location>
</feature>
<protein>
    <recommendedName>
        <fullName evidence="3 5">Regulatory protein RecX</fullName>
    </recommendedName>
</protein>